<reference evidence="3" key="1">
    <citation type="submission" date="2017-05" db="EMBL/GenBank/DDBJ databases">
        <title>Complete and WGS of Bordetella genogroups.</title>
        <authorList>
            <person name="Spilker T."/>
            <person name="Lipuma J."/>
        </authorList>
    </citation>
    <scope>NUCLEOTIDE SEQUENCE [LARGE SCALE GENOMIC DNA]</scope>
    <source>
        <strain evidence="3">AU18089</strain>
    </source>
</reference>
<feature type="region of interest" description="Disordered" evidence="1">
    <location>
        <begin position="1"/>
        <end position="61"/>
    </location>
</feature>
<comment type="caution">
    <text evidence="2">The sequence shown here is derived from an EMBL/GenBank/DDBJ whole genome shotgun (WGS) entry which is preliminary data.</text>
</comment>
<name>A0A261RBY0_9BORD</name>
<feature type="compositionally biased region" description="Basic and acidic residues" evidence="1">
    <location>
        <begin position="1"/>
        <end position="20"/>
    </location>
</feature>
<evidence type="ECO:0000256" key="1">
    <source>
        <dbReference type="SAM" id="MobiDB-lite"/>
    </source>
</evidence>
<keyword evidence="3" id="KW-1185">Reference proteome</keyword>
<dbReference type="EMBL" id="NEVK01000004">
    <property type="protein sequence ID" value="OZI22526.1"/>
    <property type="molecule type" value="Genomic_DNA"/>
</dbReference>
<evidence type="ECO:0000313" key="3">
    <source>
        <dbReference type="Proteomes" id="UP000216947"/>
    </source>
</evidence>
<evidence type="ECO:0000313" key="2">
    <source>
        <dbReference type="EMBL" id="OZI22526.1"/>
    </source>
</evidence>
<dbReference type="Proteomes" id="UP000216947">
    <property type="component" value="Unassembled WGS sequence"/>
</dbReference>
<dbReference type="RefSeq" id="WP_094796536.1">
    <property type="nucleotide sequence ID" value="NZ_NEVK01000004.1"/>
</dbReference>
<organism evidence="2 3">
    <name type="scientific">Bordetella genomosp. 7</name>
    <dbReference type="NCBI Taxonomy" id="1416805"/>
    <lineage>
        <taxon>Bacteria</taxon>
        <taxon>Pseudomonadati</taxon>
        <taxon>Pseudomonadota</taxon>
        <taxon>Betaproteobacteria</taxon>
        <taxon>Burkholderiales</taxon>
        <taxon>Alcaligenaceae</taxon>
        <taxon>Bordetella</taxon>
    </lineage>
</organism>
<dbReference type="AlphaFoldDB" id="A0A261RBY0"/>
<proteinExistence type="predicted"/>
<gene>
    <name evidence="2" type="ORF">CAL19_08335</name>
</gene>
<accession>A0A261RBY0</accession>
<sequence>MKPTDRPDSKPDPTEDDTPRESQQSHGDNQNRSKKDGHATQVGTGQDQQSQRQRGGGARRS</sequence>
<protein>
    <submittedName>
        <fullName evidence="2">Uncharacterized protein</fullName>
    </submittedName>
</protein>
<feature type="compositionally biased region" description="Low complexity" evidence="1">
    <location>
        <begin position="41"/>
        <end position="53"/>
    </location>
</feature>
<feature type="compositionally biased region" description="Basic and acidic residues" evidence="1">
    <location>
        <begin position="29"/>
        <end position="38"/>
    </location>
</feature>